<feature type="region of interest" description="Disordered" evidence="1">
    <location>
        <begin position="173"/>
        <end position="242"/>
    </location>
</feature>
<keyword evidence="2" id="KW-1133">Transmembrane helix</keyword>
<organism evidence="3 4">
    <name type="scientific">Promicromonospora soli</name>
    <dbReference type="NCBI Taxonomy" id="2035533"/>
    <lineage>
        <taxon>Bacteria</taxon>
        <taxon>Bacillati</taxon>
        <taxon>Actinomycetota</taxon>
        <taxon>Actinomycetes</taxon>
        <taxon>Micrococcales</taxon>
        <taxon>Promicromonosporaceae</taxon>
        <taxon>Promicromonospora</taxon>
    </lineage>
</organism>
<sequence length="242" mass="24720">MTSDPGFPSARTAGARGIRRLVYPLVFLAFLGLLVVPSLFWGDGFEAPPLFLGVVGIMAGVGLLVFFVEVRRQARNHGAWDRAARGAVSLTLRGHAVAKQRKVSGQPMRTVVVLHGGEHRYLHLLFAKEAPTRILRQGPVTVELFAGPDVKGPARLLLPNGGTLWAFTTRLGERPNTGSRASGSSHDSSSAWSGADGWTGGSSWGGDSGWSGSGSAGGSSDGGGGGWSGGDSGGGGGGGGGD</sequence>
<proteinExistence type="predicted"/>
<gene>
    <name evidence="3" type="ORF">GCM10017772_40050</name>
</gene>
<dbReference type="AlphaFoldDB" id="A0A919G5I2"/>
<comment type="caution">
    <text evidence="3">The sequence shown here is derived from an EMBL/GenBank/DDBJ whole genome shotgun (WGS) entry which is preliminary data.</text>
</comment>
<evidence type="ECO:0000256" key="2">
    <source>
        <dbReference type="SAM" id="Phobius"/>
    </source>
</evidence>
<keyword evidence="2" id="KW-0812">Transmembrane</keyword>
<name>A0A919G5I2_9MICO</name>
<accession>A0A919G5I2</accession>
<evidence type="ECO:0000256" key="1">
    <source>
        <dbReference type="SAM" id="MobiDB-lite"/>
    </source>
</evidence>
<keyword evidence="2" id="KW-0472">Membrane</keyword>
<evidence type="ECO:0000313" key="3">
    <source>
        <dbReference type="EMBL" id="GHH77898.1"/>
    </source>
</evidence>
<reference evidence="3" key="2">
    <citation type="submission" date="2020-09" db="EMBL/GenBank/DDBJ databases">
        <authorList>
            <person name="Sun Q."/>
            <person name="Zhou Y."/>
        </authorList>
    </citation>
    <scope>NUCLEOTIDE SEQUENCE</scope>
    <source>
        <strain evidence="3">CGMCC 4.7398</strain>
    </source>
</reference>
<keyword evidence="4" id="KW-1185">Reference proteome</keyword>
<dbReference type="Proteomes" id="UP000627369">
    <property type="component" value="Unassembled WGS sequence"/>
</dbReference>
<reference evidence="3" key="1">
    <citation type="journal article" date="2014" name="Int. J. Syst. Evol. Microbiol.">
        <title>Complete genome sequence of Corynebacterium casei LMG S-19264T (=DSM 44701T), isolated from a smear-ripened cheese.</title>
        <authorList>
            <consortium name="US DOE Joint Genome Institute (JGI-PGF)"/>
            <person name="Walter F."/>
            <person name="Albersmeier A."/>
            <person name="Kalinowski J."/>
            <person name="Ruckert C."/>
        </authorList>
    </citation>
    <scope>NUCLEOTIDE SEQUENCE</scope>
    <source>
        <strain evidence="3">CGMCC 4.7398</strain>
    </source>
</reference>
<dbReference type="EMBL" id="BNAS01000006">
    <property type="protein sequence ID" value="GHH77898.1"/>
    <property type="molecule type" value="Genomic_DNA"/>
</dbReference>
<protein>
    <submittedName>
        <fullName evidence="3">Uncharacterized protein</fullName>
    </submittedName>
</protein>
<feature type="transmembrane region" description="Helical" evidence="2">
    <location>
        <begin position="21"/>
        <end position="41"/>
    </location>
</feature>
<feature type="compositionally biased region" description="Gly residues" evidence="1">
    <location>
        <begin position="197"/>
        <end position="242"/>
    </location>
</feature>
<dbReference type="RefSeq" id="WP_189671034.1">
    <property type="nucleotide sequence ID" value="NZ_BNAS01000006.1"/>
</dbReference>
<feature type="compositionally biased region" description="Low complexity" evidence="1">
    <location>
        <begin position="178"/>
        <end position="196"/>
    </location>
</feature>
<evidence type="ECO:0000313" key="4">
    <source>
        <dbReference type="Proteomes" id="UP000627369"/>
    </source>
</evidence>
<feature type="transmembrane region" description="Helical" evidence="2">
    <location>
        <begin position="47"/>
        <end position="68"/>
    </location>
</feature>